<sequence>MTKVLLCFCVFSFVSIVYSAVWFPVFVAFEKNGQSVYDSWRTPSMCSELPTILKRTDRGKHLRNHVIDHWTEANIKMVKVELYQKSESVVWMTFNAKNSNNLNWFSKKNLYQSSFVDLTPCSTTNYFSAEGHFVNNVHSRRFYINEKYNGCPNDYGWFCVEDKHDVCKWGQFSKYPVFMFTKNGRNWTKGRDDRLIIALDNHDHMIKQLSHDDCLIIAINIHGFVITQFDHDNCLIIALDNHDHMIKQLGHDDCLIIDITEVEQKFGGRWKIYKSENFEAFLQEVGRYWSYDFYKRLVGTDPTKLSYTYIQATGVNALLRKVATKVSPETELTVSGGKIKIAMKTGLFTSVDEFSLGEEYMKEIQGTWMKATGDYEEGKLIIVQTPIDPKNKMKPQTVHREIVGDELVMTLFVGDVVCKRYFRKIT</sequence>
<dbReference type="AlphaFoldDB" id="A0A6J8CNM3"/>
<gene>
    <name evidence="3" type="ORF">MCOR_32500</name>
</gene>
<dbReference type="InterPro" id="IPR031259">
    <property type="entry name" value="ILBP"/>
</dbReference>
<dbReference type="OrthoDB" id="354351at2759"/>
<evidence type="ECO:0000256" key="1">
    <source>
        <dbReference type="ARBA" id="ARBA00008390"/>
    </source>
</evidence>
<keyword evidence="4" id="KW-1185">Reference proteome</keyword>
<protein>
    <recommendedName>
        <fullName evidence="2">Cytosolic fatty-acid binding proteins domain-containing protein</fullName>
    </recommendedName>
</protein>
<dbReference type="EMBL" id="CACVKT020005819">
    <property type="protein sequence ID" value="CAC5398103.1"/>
    <property type="molecule type" value="Genomic_DNA"/>
</dbReference>
<organism evidence="3 4">
    <name type="scientific">Mytilus coruscus</name>
    <name type="common">Sea mussel</name>
    <dbReference type="NCBI Taxonomy" id="42192"/>
    <lineage>
        <taxon>Eukaryota</taxon>
        <taxon>Metazoa</taxon>
        <taxon>Spiralia</taxon>
        <taxon>Lophotrochozoa</taxon>
        <taxon>Mollusca</taxon>
        <taxon>Bivalvia</taxon>
        <taxon>Autobranchia</taxon>
        <taxon>Pteriomorphia</taxon>
        <taxon>Mytilida</taxon>
        <taxon>Mytiloidea</taxon>
        <taxon>Mytilidae</taxon>
        <taxon>Mytilinae</taxon>
        <taxon>Mytilus</taxon>
    </lineage>
</organism>
<dbReference type="GO" id="GO:0008289">
    <property type="term" value="F:lipid binding"/>
    <property type="evidence" value="ECO:0007669"/>
    <property type="project" value="UniProtKB-KW"/>
</dbReference>
<name>A0A6J8CNM3_MYTCO</name>
<dbReference type="PANTHER" id="PTHR11955">
    <property type="entry name" value="FATTY ACID BINDING PROTEIN"/>
    <property type="match status" value="1"/>
</dbReference>
<accession>A0A6J8CNM3</accession>
<dbReference type="SUPFAM" id="SSF50814">
    <property type="entry name" value="Lipocalins"/>
    <property type="match status" value="2"/>
</dbReference>
<dbReference type="CDD" id="cd00742">
    <property type="entry name" value="FABP"/>
    <property type="match status" value="1"/>
</dbReference>
<dbReference type="InterPro" id="IPR000463">
    <property type="entry name" value="Fatty_acid-bd"/>
</dbReference>
<dbReference type="Gene3D" id="2.40.128.20">
    <property type="match status" value="1"/>
</dbReference>
<comment type="similarity">
    <text evidence="1">Belongs to the calycin superfamily. Fatty-acid binding protein (FABP) family.</text>
</comment>
<proteinExistence type="inferred from homology"/>
<dbReference type="Proteomes" id="UP000507470">
    <property type="component" value="Unassembled WGS sequence"/>
</dbReference>
<evidence type="ECO:0000259" key="2">
    <source>
        <dbReference type="PROSITE" id="PS00214"/>
    </source>
</evidence>
<dbReference type="PROSITE" id="PS00214">
    <property type="entry name" value="FABP"/>
    <property type="match status" value="1"/>
</dbReference>
<evidence type="ECO:0000313" key="4">
    <source>
        <dbReference type="Proteomes" id="UP000507470"/>
    </source>
</evidence>
<feature type="domain" description="Cytosolic fatty-acid binding proteins" evidence="2">
    <location>
        <begin position="268"/>
        <end position="285"/>
    </location>
</feature>
<dbReference type="InterPro" id="IPR012674">
    <property type="entry name" value="Calycin"/>
</dbReference>
<evidence type="ECO:0000313" key="3">
    <source>
        <dbReference type="EMBL" id="CAC5398103.1"/>
    </source>
</evidence>
<reference evidence="3 4" key="1">
    <citation type="submission" date="2020-06" db="EMBL/GenBank/DDBJ databases">
        <authorList>
            <person name="Li R."/>
            <person name="Bekaert M."/>
        </authorList>
    </citation>
    <scope>NUCLEOTIDE SEQUENCE [LARGE SCALE GENOMIC DNA]</scope>
    <source>
        <strain evidence="4">wild</strain>
    </source>
</reference>